<feature type="chain" id="PRO_5042263009" evidence="1">
    <location>
        <begin position="17"/>
        <end position="184"/>
    </location>
</feature>
<keyword evidence="3" id="KW-1185">Reference proteome</keyword>
<accession>A0AAE9J9V6</accession>
<feature type="signal peptide" evidence="1">
    <location>
        <begin position="1"/>
        <end position="16"/>
    </location>
</feature>
<organism evidence="2 3">
    <name type="scientific">Caenorhabditis briggsae</name>
    <dbReference type="NCBI Taxonomy" id="6238"/>
    <lineage>
        <taxon>Eukaryota</taxon>
        <taxon>Metazoa</taxon>
        <taxon>Ecdysozoa</taxon>
        <taxon>Nematoda</taxon>
        <taxon>Chromadorea</taxon>
        <taxon>Rhabditida</taxon>
        <taxon>Rhabditina</taxon>
        <taxon>Rhabditomorpha</taxon>
        <taxon>Rhabditoidea</taxon>
        <taxon>Rhabditidae</taxon>
        <taxon>Peloderinae</taxon>
        <taxon>Caenorhabditis</taxon>
    </lineage>
</organism>
<dbReference type="EMBL" id="CP092622">
    <property type="protein sequence ID" value="UMM22277.1"/>
    <property type="molecule type" value="Genomic_DNA"/>
</dbReference>
<gene>
    <name evidence="2" type="ORF">L5515_003569</name>
</gene>
<name>A0AAE9J9V6_CAEBR</name>
<evidence type="ECO:0000313" key="3">
    <source>
        <dbReference type="Proteomes" id="UP000829354"/>
    </source>
</evidence>
<dbReference type="AlphaFoldDB" id="A0AAE9J9V6"/>
<dbReference type="Proteomes" id="UP000829354">
    <property type="component" value="Chromosome III"/>
</dbReference>
<evidence type="ECO:0000256" key="1">
    <source>
        <dbReference type="SAM" id="SignalP"/>
    </source>
</evidence>
<proteinExistence type="predicted"/>
<sequence>MRTVLLLTSLTNVCSSYKYIQLECHVNDGSEVVAQRVLDELSDAVMTRNRTAIADCLSDTFGFSGKVRGLKKDYVLRISKLITFNGTVTSAWGTSPPIIFTYADFNFIGKHRIVHFHPKKGEEGKYIILSITNEFDFQEYYKLEKKEQVAVDFLLSLIKSINFKDRDAVLTHMTDDFQLSAWNL</sequence>
<keyword evidence="1" id="KW-0732">Signal</keyword>
<evidence type="ECO:0000313" key="2">
    <source>
        <dbReference type="EMBL" id="UMM22277.1"/>
    </source>
</evidence>
<reference evidence="2 3" key="1">
    <citation type="submission" date="2022-04" db="EMBL/GenBank/DDBJ databases">
        <title>Chromosome-level reference genomes for two strains of Caenorhabditis briggsae: an improved platform for comparative genomics.</title>
        <authorList>
            <person name="Stevens L."/>
            <person name="Andersen E."/>
        </authorList>
    </citation>
    <scope>NUCLEOTIDE SEQUENCE [LARGE SCALE GENOMIC DNA]</scope>
    <source>
        <strain evidence="2">VX34</strain>
        <tissue evidence="2">Whole-organism</tissue>
    </source>
</reference>
<protein>
    <submittedName>
        <fullName evidence="2">Uncharacterized protein</fullName>
    </submittedName>
</protein>